<comment type="caution">
    <text evidence="1">The sequence shown here is derived from an EMBL/GenBank/DDBJ whole genome shotgun (WGS) entry which is preliminary data.</text>
</comment>
<proteinExistence type="predicted"/>
<reference evidence="1" key="1">
    <citation type="submission" date="2021-02" db="EMBL/GenBank/DDBJ databases">
        <authorList>
            <person name="Nowell W R."/>
        </authorList>
    </citation>
    <scope>NUCLEOTIDE SEQUENCE</scope>
    <source>
        <strain evidence="1">Ploen Becks lab</strain>
    </source>
</reference>
<sequence>MEVLFDDNFVINDDQVNFVELSNNPDLVIEKTVYIPYHTYYALPGEHPFGSCGCSQVIVLEEQ</sequence>
<keyword evidence="2" id="KW-1185">Reference proteome</keyword>
<dbReference type="Proteomes" id="UP000663879">
    <property type="component" value="Unassembled WGS sequence"/>
</dbReference>
<dbReference type="EMBL" id="CAJNOC010004552">
    <property type="protein sequence ID" value="CAF1025770.1"/>
    <property type="molecule type" value="Genomic_DNA"/>
</dbReference>
<evidence type="ECO:0000313" key="1">
    <source>
        <dbReference type="EMBL" id="CAF1025770.1"/>
    </source>
</evidence>
<evidence type="ECO:0000313" key="2">
    <source>
        <dbReference type="Proteomes" id="UP000663879"/>
    </source>
</evidence>
<gene>
    <name evidence="1" type="ORF">OXX778_LOCUS17610</name>
</gene>
<accession>A0A814ILF4</accession>
<protein>
    <submittedName>
        <fullName evidence="1">Uncharacterized protein</fullName>
    </submittedName>
</protein>
<dbReference type="AlphaFoldDB" id="A0A814ILF4"/>
<organism evidence="1 2">
    <name type="scientific">Brachionus calyciflorus</name>
    <dbReference type="NCBI Taxonomy" id="104777"/>
    <lineage>
        <taxon>Eukaryota</taxon>
        <taxon>Metazoa</taxon>
        <taxon>Spiralia</taxon>
        <taxon>Gnathifera</taxon>
        <taxon>Rotifera</taxon>
        <taxon>Eurotatoria</taxon>
        <taxon>Monogononta</taxon>
        <taxon>Pseudotrocha</taxon>
        <taxon>Ploima</taxon>
        <taxon>Brachionidae</taxon>
        <taxon>Brachionus</taxon>
    </lineage>
</organism>
<feature type="non-terminal residue" evidence="1">
    <location>
        <position position="63"/>
    </location>
</feature>
<name>A0A814ILF4_9BILA</name>